<evidence type="ECO:0000313" key="7">
    <source>
        <dbReference type="EMBL" id="WOB44837.1"/>
    </source>
</evidence>
<evidence type="ECO:0000256" key="6">
    <source>
        <dbReference type="SAM" id="Phobius"/>
    </source>
</evidence>
<feature type="transmembrane region" description="Helical" evidence="6">
    <location>
        <begin position="43"/>
        <end position="61"/>
    </location>
</feature>
<dbReference type="GO" id="GO:0043190">
    <property type="term" value="C:ATP-binding cassette (ABC) transporter complex"/>
    <property type="evidence" value="ECO:0007669"/>
    <property type="project" value="InterPro"/>
</dbReference>
<feature type="transmembrane region" description="Helical" evidence="6">
    <location>
        <begin position="114"/>
        <end position="137"/>
    </location>
</feature>
<keyword evidence="5 6" id="KW-0472">Membrane</keyword>
<gene>
    <name evidence="7" type="primary">cbiQ</name>
    <name evidence="7" type="ORF">HNI00_18030</name>
</gene>
<name>A0AA96Y4V4_9CYAN</name>
<accession>A0AA96Y4V4</accession>
<dbReference type="KEGG" id="tog:HNI00_18030"/>
<dbReference type="RefSeq" id="WP_316788134.1">
    <property type="nucleotide sequence ID" value="NZ_CP053540.1"/>
</dbReference>
<evidence type="ECO:0000256" key="1">
    <source>
        <dbReference type="ARBA" id="ARBA00004651"/>
    </source>
</evidence>
<organism evidence="7">
    <name type="scientific">Thermoleptolyngbya oregonensis NK1-22</name>
    <dbReference type="NCBI Taxonomy" id="2547457"/>
    <lineage>
        <taxon>Bacteria</taxon>
        <taxon>Bacillati</taxon>
        <taxon>Cyanobacteriota</taxon>
        <taxon>Cyanophyceae</taxon>
        <taxon>Oculatellales</taxon>
        <taxon>Oculatellaceae</taxon>
        <taxon>Thermoleptolyngbya</taxon>
    </lineage>
</organism>
<evidence type="ECO:0000256" key="2">
    <source>
        <dbReference type="ARBA" id="ARBA00022475"/>
    </source>
</evidence>
<dbReference type="EMBL" id="CP053540">
    <property type="protein sequence ID" value="WOB44837.1"/>
    <property type="molecule type" value="Genomic_DNA"/>
</dbReference>
<keyword evidence="4 6" id="KW-1133">Transmembrane helix</keyword>
<sequence>MRLVMDEFAHLDSPIHRWEPRCKLLGLVTLMFAFAFVERGWLVPVVLAIALSLYRLARLPLSFLRSRLRYPGYFLLGVVALLPFCSGQTILWQLGPVALRQEGLSAMLLIAGRFLAIVTTGFILLGTTPFLTLVAALRSLGLPPVLADMTLLTYRYLFDLAETLATMKLAMRLRGFGQVPSGDRHRGFSIPFLPRQTDLGNLSALAGTLLIRSYEQSERVYKAMRLRGYGYTPRSGAAPVAHPKTPFSNLGLASVMGLAGAVGLAIALLGLGFVPVSSGVPQLTHLLSFR</sequence>
<dbReference type="AlphaFoldDB" id="A0AA96Y4V4"/>
<keyword evidence="3 6" id="KW-0812">Transmembrane</keyword>
<evidence type="ECO:0000256" key="3">
    <source>
        <dbReference type="ARBA" id="ARBA00022692"/>
    </source>
</evidence>
<feature type="transmembrane region" description="Helical" evidence="6">
    <location>
        <begin position="250"/>
        <end position="274"/>
    </location>
</feature>
<proteinExistence type="predicted"/>
<dbReference type="NCBIfam" id="TIGR02454">
    <property type="entry name" value="ECF_T_CbiQ"/>
    <property type="match status" value="1"/>
</dbReference>
<dbReference type="GO" id="GO:0006824">
    <property type="term" value="P:cobalt ion transport"/>
    <property type="evidence" value="ECO:0007669"/>
    <property type="project" value="InterPro"/>
</dbReference>
<protein>
    <submittedName>
        <fullName evidence="7">Cobalt ECF transporter T component CbiQ</fullName>
    </submittedName>
</protein>
<keyword evidence="2" id="KW-1003">Cell membrane</keyword>
<dbReference type="Pfam" id="PF02361">
    <property type="entry name" value="CbiQ"/>
    <property type="match status" value="1"/>
</dbReference>
<evidence type="ECO:0000256" key="5">
    <source>
        <dbReference type="ARBA" id="ARBA00023136"/>
    </source>
</evidence>
<dbReference type="PANTHER" id="PTHR34857">
    <property type="entry name" value="SLL0384 PROTEIN"/>
    <property type="match status" value="1"/>
</dbReference>
<dbReference type="CDD" id="cd16914">
    <property type="entry name" value="EcfT"/>
    <property type="match status" value="1"/>
</dbReference>
<feature type="transmembrane region" description="Helical" evidence="6">
    <location>
        <begin position="73"/>
        <end position="94"/>
    </location>
</feature>
<dbReference type="PANTHER" id="PTHR34857:SF2">
    <property type="entry name" value="SLL0384 PROTEIN"/>
    <property type="match status" value="1"/>
</dbReference>
<reference evidence="7" key="1">
    <citation type="submission" date="2020-05" db="EMBL/GenBank/DDBJ databases">
        <authorList>
            <person name="Zhu T."/>
            <person name="Keshari N."/>
            <person name="Lu X."/>
        </authorList>
    </citation>
    <scope>NUCLEOTIDE SEQUENCE</scope>
    <source>
        <strain evidence="7">NK1-22</strain>
    </source>
</reference>
<comment type="subcellular location">
    <subcellularLocation>
        <location evidence="1">Cell membrane</location>
        <topology evidence="1">Multi-pass membrane protein</topology>
    </subcellularLocation>
</comment>
<evidence type="ECO:0000256" key="4">
    <source>
        <dbReference type="ARBA" id="ARBA00022989"/>
    </source>
</evidence>
<dbReference type="InterPro" id="IPR012809">
    <property type="entry name" value="ECF_CbiQ"/>
</dbReference>
<dbReference type="InterPro" id="IPR051611">
    <property type="entry name" value="ECF_transporter_component"/>
</dbReference>
<dbReference type="InterPro" id="IPR003339">
    <property type="entry name" value="ABC/ECF_trnsptr_transmembrane"/>
</dbReference>